<evidence type="ECO:0000256" key="12">
    <source>
        <dbReference type="ARBA" id="ARBA00045097"/>
    </source>
</evidence>
<gene>
    <name evidence="15" type="ORF">C0J27_03555</name>
</gene>
<keyword evidence="8" id="KW-0256">Endoplasmic reticulum</keyword>
<keyword evidence="7" id="KW-0812">Transmembrane</keyword>
<evidence type="ECO:0000256" key="10">
    <source>
        <dbReference type="ARBA" id="ARBA00022989"/>
    </source>
</evidence>
<evidence type="ECO:0000256" key="11">
    <source>
        <dbReference type="ARBA" id="ARBA00023136"/>
    </source>
</evidence>
<accession>A0A345ZBY0</accession>
<dbReference type="InterPro" id="IPR035518">
    <property type="entry name" value="DPG_synthase"/>
</dbReference>
<organism evidence="15 16">
    <name type="scientific">Candidatus Chromulinivorax destructor</name>
    <dbReference type="NCBI Taxonomy" id="2066483"/>
    <lineage>
        <taxon>Bacteria</taxon>
        <taxon>Candidatus Babelota</taxon>
        <taxon>Candidatus Babeliae</taxon>
        <taxon>Candidatus Babeliales</taxon>
        <taxon>Candidatus Chromulinivoraceae</taxon>
        <taxon>Candidatus Chromulinivorax</taxon>
    </lineage>
</organism>
<evidence type="ECO:0000256" key="9">
    <source>
        <dbReference type="ARBA" id="ARBA00022968"/>
    </source>
</evidence>
<keyword evidence="9" id="KW-0735">Signal-anchor</keyword>
<dbReference type="GO" id="GO:0004581">
    <property type="term" value="F:dolichyl-phosphate beta-glucosyltransferase activity"/>
    <property type="evidence" value="ECO:0007669"/>
    <property type="project" value="UniProtKB-EC"/>
</dbReference>
<comment type="pathway">
    <text evidence="2">Protein modification; protein glycosylation.</text>
</comment>
<evidence type="ECO:0000256" key="8">
    <source>
        <dbReference type="ARBA" id="ARBA00022824"/>
    </source>
</evidence>
<dbReference type="Gene3D" id="3.90.550.10">
    <property type="entry name" value="Spore Coat Polysaccharide Biosynthesis Protein SpsA, Chain A"/>
    <property type="match status" value="1"/>
</dbReference>
<dbReference type="GO" id="GO:0006487">
    <property type="term" value="P:protein N-linked glycosylation"/>
    <property type="evidence" value="ECO:0007669"/>
    <property type="project" value="TreeGrafter"/>
</dbReference>
<proteinExistence type="inferred from homology"/>
<comment type="subcellular location">
    <subcellularLocation>
        <location evidence="1">Endoplasmic reticulum membrane</location>
        <topology evidence="1">Single-pass membrane protein</topology>
    </subcellularLocation>
</comment>
<dbReference type="InterPro" id="IPR001173">
    <property type="entry name" value="Glyco_trans_2-like"/>
</dbReference>
<protein>
    <recommendedName>
        <fullName evidence="4">dolichyl-phosphate beta-glucosyltransferase</fullName>
        <ecNumber evidence="4">2.4.1.117</ecNumber>
    </recommendedName>
</protein>
<evidence type="ECO:0000256" key="2">
    <source>
        <dbReference type="ARBA" id="ARBA00004922"/>
    </source>
</evidence>
<sequence>MNHDSFIFKNQLITAFFCSLLAITTAIISAPASDTPPVFEVPTFVPLDKSYKVVIVIPAYNEEERIESTLHAYFDYFSKQKNLTTTFLVVCNNCSDNTAAVCKKIKKRHRQLDYIDLQPGGKGFAVKQGFLKALDYDADFIGFVDADMATTPPYFYELITKMKNHDGAIASRYKKDARIWPNRPFIREIGGKFYNWVLRHNFHLDIRDTQCGAKLFTYQTVKDIAPHMQEKGWAFDLELLYLCQIFDKNIIEIPTTWTDMPGSHLTISGCYKEFISAPLRIKKQQKKLVEKVALEKSEQRRQARIQQKAERKGRKKMPKMFA</sequence>
<comment type="similarity">
    <text evidence="3">Belongs to the glycosyltransferase 2 family.</text>
</comment>
<evidence type="ECO:0000259" key="14">
    <source>
        <dbReference type="Pfam" id="PF00535"/>
    </source>
</evidence>
<dbReference type="PANTHER" id="PTHR10859">
    <property type="entry name" value="GLYCOSYL TRANSFERASE"/>
    <property type="match status" value="1"/>
</dbReference>
<dbReference type="Proteomes" id="UP000254834">
    <property type="component" value="Chromosome"/>
</dbReference>
<evidence type="ECO:0000256" key="6">
    <source>
        <dbReference type="ARBA" id="ARBA00022679"/>
    </source>
</evidence>
<dbReference type="InterPro" id="IPR029044">
    <property type="entry name" value="Nucleotide-diphossugar_trans"/>
</dbReference>
<evidence type="ECO:0000313" key="15">
    <source>
        <dbReference type="EMBL" id="AXK60797.1"/>
    </source>
</evidence>
<evidence type="ECO:0000256" key="3">
    <source>
        <dbReference type="ARBA" id="ARBA00006739"/>
    </source>
</evidence>
<keyword evidence="5" id="KW-0328">Glycosyltransferase</keyword>
<keyword evidence="6" id="KW-0808">Transferase</keyword>
<feature type="region of interest" description="Disordered" evidence="13">
    <location>
        <begin position="296"/>
        <end position="322"/>
    </location>
</feature>
<dbReference type="AlphaFoldDB" id="A0A345ZBY0"/>
<dbReference type="RefSeq" id="WP_115585812.1">
    <property type="nucleotide sequence ID" value="NZ_CP025544.1"/>
</dbReference>
<dbReference type="Pfam" id="PF00535">
    <property type="entry name" value="Glycos_transf_2"/>
    <property type="match status" value="1"/>
</dbReference>
<reference evidence="15 16" key="1">
    <citation type="submission" date="2017-12" db="EMBL/GenBank/DDBJ databases">
        <title>Chromulinavorax destructans is a abundant pathogen of dominant heterotrophic picoflagllates.</title>
        <authorList>
            <person name="Deeg C.M."/>
            <person name="Zimmer M."/>
            <person name="Suttle C.A."/>
        </authorList>
    </citation>
    <scope>NUCLEOTIDE SEQUENCE [LARGE SCALE GENOMIC DNA]</scope>
    <source>
        <strain evidence="15 16">SeV1</strain>
    </source>
</reference>
<evidence type="ECO:0000256" key="4">
    <source>
        <dbReference type="ARBA" id="ARBA00012583"/>
    </source>
</evidence>
<evidence type="ECO:0000256" key="1">
    <source>
        <dbReference type="ARBA" id="ARBA00004389"/>
    </source>
</evidence>
<feature type="domain" description="Glycosyltransferase 2-like" evidence="14">
    <location>
        <begin position="55"/>
        <end position="194"/>
    </location>
</feature>
<keyword evidence="16" id="KW-1185">Reference proteome</keyword>
<evidence type="ECO:0000256" key="13">
    <source>
        <dbReference type="SAM" id="MobiDB-lite"/>
    </source>
</evidence>
<dbReference type="KEGG" id="cdes:C0J27_03555"/>
<name>A0A345ZBY0_9BACT</name>
<evidence type="ECO:0000256" key="7">
    <source>
        <dbReference type="ARBA" id="ARBA00022692"/>
    </source>
</evidence>
<dbReference type="OrthoDB" id="9810303at2"/>
<comment type="catalytic activity">
    <reaction evidence="12">
        <text>a di-trans,poly-cis-dolichyl phosphate + UDP-alpha-D-glucose = a di-trans,poly-cis-dolichyl beta-D-glucosyl phosphate + UDP</text>
        <dbReference type="Rhea" id="RHEA:15401"/>
        <dbReference type="Rhea" id="RHEA-COMP:19498"/>
        <dbReference type="Rhea" id="RHEA-COMP:19502"/>
        <dbReference type="ChEBI" id="CHEBI:57525"/>
        <dbReference type="ChEBI" id="CHEBI:57683"/>
        <dbReference type="ChEBI" id="CHEBI:58223"/>
        <dbReference type="ChEBI" id="CHEBI:58885"/>
        <dbReference type="EC" id="2.4.1.117"/>
    </reaction>
    <physiologicalReaction direction="left-to-right" evidence="12">
        <dbReference type="Rhea" id="RHEA:15402"/>
    </physiologicalReaction>
</comment>
<evidence type="ECO:0000256" key="5">
    <source>
        <dbReference type="ARBA" id="ARBA00022676"/>
    </source>
</evidence>
<feature type="compositionally biased region" description="Basic residues" evidence="13">
    <location>
        <begin position="311"/>
        <end position="322"/>
    </location>
</feature>
<keyword evidence="11" id="KW-0472">Membrane</keyword>
<keyword evidence="10" id="KW-1133">Transmembrane helix</keyword>
<dbReference type="SUPFAM" id="SSF53448">
    <property type="entry name" value="Nucleotide-diphospho-sugar transferases"/>
    <property type="match status" value="1"/>
</dbReference>
<dbReference type="PANTHER" id="PTHR10859:SF91">
    <property type="entry name" value="DOLICHYL-PHOSPHATE BETA-GLUCOSYLTRANSFERASE"/>
    <property type="match status" value="1"/>
</dbReference>
<dbReference type="EC" id="2.4.1.117" evidence="4"/>
<dbReference type="EMBL" id="CP025544">
    <property type="protein sequence ID" value="AXK60797.1"/>
    <property type="molecule type" value="Genomic_DNA"/>
</dbReference>
<evidence type="ECO:0000313" key="16">
    <source>
        <dbReference type="Proteomes" id="UP000254834"/>
    </source>
</evidence>
<dbReference type="CDD" id="cd04188">
    <property type="entry name" value="DPG_synthase"/>
    <property type="match status" value="1"/>
</dbReference>